<evidence type="ECO:0000256" key="1">
    <source>
        <dbReference type="SAM" id="MobiDB-lite"/>
    </source>
</evidence>
<dbReference type="AlphaFoldDB" id="A0A2T1LX11"/>
<feature type="compositionally biased region" description="Polar residues" evidence="1">
    <location>
        <begin position="137"/>
        <end position="157"/>
    </location>
</feature>
<organism evidence="3 4">
    <name type="scientific">Aphanothece hegewaldii CCALA 016</name>
    <dbReference type="NCBI Taxonomy" id="2107694"/>
    <lineage>
        <taxon>Bacteria</taxon>
        <taxon>Bacillati</taxon>
        <taxon>Cyanobacteriota</taxon>
        <taxon>Cyanophyceae</taxon>
        <taxon>Oscillatoriophycideae</taxon>
        <taxon>Chroococcales</taxon>
        <taxon>Aphanothecaceae</taxon>
        <taxon>Aphanothece</taxon>
    </lineage>
</organism>
<gene>
    <name evidence="3" type="ORF">C7H19_12220</name>
</gene>
<keyword evidence="2" id="KW-0812">Transmembrane</keyword>
<feature type="compositionally biased region" description="Polar residues" evidence="1">
    <location>
        <begin position="111"/>
        <end position="128"/>
    </location>
</feature>
<evidence type="ECO:0000313" key="4">
    <source>
        <dbReference type="Proteomes" id="UP000239001"/>
    </source>
</evidence>
<feature type="region of interest" description="Disordered" evidence="1">
    <location>
        <begin position="99"/>
        <end position="157"/>
    </location>
</feature>
<reference evidence="3 4" key="2">
    <citation type="submission" date="2018-03" db="EMBL/GenBank/DDBJ databases">
        <authorList>
            <person name="Keele B.F."/>
        </authorList>
    </citation>
    <scope>NUCLEOTIDE SEQUENCE [LARGE SCALE GENOMIC DNA]</scope>
    <source>
        <strain evidence="3 4">CCALA 016</strain>
    </source>
</reference>
<reference evidence="3 4" key="1">
    <citation type="submission" date="2018-03" db="EMBL/GenBank/DDBJ databases">
        <title>The ancient ancestry and fast evolution of plastids.</title>
        <authorList>
            <person name="Moore K.R."/>
            <person name="Magnabosco C."/>
            <person name="Momper L."/>
            <person name="Gold D.A."/>
            <person name="Bosak T."/>
            <person name="Fournier G.P."/>
        </authorList>
    </citation>
    <scope>NUCLEOTIDE SEQUENCE [LARGE SCALE GENOMIC DNA]</scope>
    <source>
        <strain evidence="3 4">CCALA 016</strain>
    </source>
</reference>
<keyword evidence="2" id="KW-1133">Transmembrane helix</keyword>
<protein>
    <recommendedName>
        <fullName evidence="5">Cell division protein FtsL</fullName>
    </recommendedName>
</protein>
<keyword evidence="4" id="KW-1185">Reference proteome</keyword>
<keyword evidence="2" id="KW-0472">Membrane</keyword>
<accession>A0A2T1LX11</accession>
<proteinExistence type="predicted"/>
<dbReference type="EMBL" id="PXOH01000012">
    <property type="protein sequence ID" value="PSF36731.1"/>
    <property type="molecule type" value="Genomic_DNA"/>
</dbReference>
<evidence type="ECO:0000313" key="3">
    <source>
        <dbReference type="EMBL" id="PSF36731.1"/>
    </source>
</evidence>
<comment type="caution">
    <text evidence="3">The sequence shown here is derived from an EMBL/GenBank/DDBJ whole genome shotgun (WGS) entry which is preliminary data.</text>
</comment>
<feature type="transmembrane region" description="Helical" evidence="2">
    <location>
        <begin position="48"/>
        <end position="69"/>
    </location>
</feature>
<dbReference type="Proteomes" id="UP000239001">
    <property type="component" value="Unassembled WGS sequence"/>
</dbReference>
<evidence type="ECO:0000256" key="2">
    <source>
        <dbReference type="SAM" id="Phobius"/>
    </source>
</evidence>
<evidence type="ECO:0008006" key="5">
    <source>
        <dbReference type="Google" id="ProtNLM"/>
    </source>
</evidence>
<sequence>MSVSPLIAKPQKKITKSPRFENNLKKLPVKKEQLSSKLQFLLFIQKGFSFITFCLVATTLGMYAWTVYFPKLWTSEYKKLETLQRYERHIVATNESLKNQLAQQAEKPETGLSNPSPTQSIFLTPTSEDNPRHPNKPKNQISSNSDAKPTTPITNAY</sequence>
<name>A0A2T1LX11_9CHRO</name>
<dbReference type="RefSeq" id="WP_106457161.1">
    <property type="nucleotide sequence ID" value="NZ_PXOH01000012.1"/>
</dbReference>
<dbReference type="OrthoDB" id="424231at2"/>